<dbReference type="SUPFAM" id="SSF54593">
    <property type="entry name" value="Glyoxalase/Bleomycin resistance protein/Dihydroxybiphenyl dioxygenase"/>
    <property type="match status" value="1"/>
</dbReference>
<name>A0A3S2TLC5_9BURK</name>
<dbReference type="Pfam" id="PF00903">
    <property type="entry name" value="Glyoxalase"/>
    <property type="match status" value="1"/>
</dbReference>
<dbReference type="InterPro" id="IPR004360">
    <property type="entry name" value="Glyas_Fos-R_dOase_dom"/>
</dbReference>
<reference evidence="2 3" key="1">
    <citation type="submission" date="2019-01" db="EMBL/GenBank/DDBJ databases">
        <authorList>
            <person name="Chen W.-M."/>
        </authorList>
    </citation>
    <scope>NUCLEOTIDE SEQUENCE [LARGE SCALE GENOMIC DNA]</scope>
    <source>
        <strain evidence="2 3">ICH-3</strain>
    </source>
</reference>
<dbReference type="InterPro" id="IPR029068">
    <property type="entry name" value="Glyas_Bleomycin-R_OHBP_Dase"/>
</dbReference>
<evidence type="ECO:0000259" key="1">
    <source>
        <dbReference type="PROSITE" id="PS51819"/>
    </source>
</evidence>
<evidence type="ECO:0000313" key="3">
    <source>
        <dbReference type="Proteomes" id="UP000288178"/>
    </source>
</evidence>
<dbReference type="Proteomes" id="UP000288178">
    <property type="component" value="Unassembled WGS sequence"/>
</dbReference>
<keyword evidence="3" id="KW-1185">Reference proteome</keyword>
<dbReference type="PROSITE" id="PS51819">
    <property type="entry name" value="VOC"/>
    <property type="match status" value="1"/>
</dbReference>
<dbReference type="InterPro" id="IPR037523">
    <property type="entry name" value="VOC_core"/>
</dbReference>
<gene>
    <name evidence="2" type="ORF">ENE75_17200</name>
</gene>
<comment type="caution">
    <text evidence="2">The sequence shown here is derived from an EMBL/GenBank/DDBJ whole genome shotgun (WGS) entry which is preliminary data.</text>
</comment>
<accession>A0A3S2TLC5</accession>
<dbReference type="EMBL" id="SACT01000006">
    <property type="protein sequence ID" value="RVT50053.1"/>
    <property type="molecule type" value="Genomic_DNA"/>
</dbReference>
<protein>
    <submittedName>
        <fullName evidence="2">VOC family protein</fullName>
    </submittedName>
</protein>
<dbReference type="RefSeq" id="WP_128199563.1">
    <property type="nucleotide sequence ID" value="NZ_SACT01000006.1"/>
</dbReference>
<sequence>MILGLRTAIYPVAPDQLDAAKAWYTTATGTAPYFDQPFYVGFNVGGFELGLLPGATPSVDGPQPLWGVADIHAAHARMLELGATELEPPKDVGDGILVADVRDPFGNRLGLIQNPHFDPKAVR</sequence>
<evidence type="ECO:0000313" key="2">
    <source>
        <dbReference type="EMBL" id="RVT50053.1"/>
    </source>
</evidence>
<dbReference type="OrthoDB" id="4548523at2"/>
<organism evidence="2 3">
    <name type="scientific">Rubrivivax albus</name>
    <dbReference type="NCBI Taxonomy" id="2499835"/>
    <lineage>
        <taxon>Bacteria</taxon>
        <taxon>Pseudomonadati</taxon>
        <taxon>Pseudomonadota</taxon>
        <taxon>Betaproteobacteria</taxon>
        <taxon>Burkholderiales</taxon>
        <taxon>Sphaerotilaceae</taxon>
        <taxon>Rubrivivax</taxon>
    </lineage>
</organism>
<dbReference type="Gene3D" id="3.10.180.10">
    <property type="entry name" value="2,3-Dihydroxybiphenyl 1,2-Dioxygenase, domain 1"/>
    <property type="match status" value="1"/>
</dbReference>
<proteinExistence type="predicted"/>
<feature type="domain" description="VOC" evidence="1">
    <location>
        <begin position="6"/>
        <end position="114"/>
    </location>
</feature>
<dbReference type="AlphaFoldDB" id="A0A3S2TLC5"/>